<dbReference type="VEuPathDB" id="FungiDB:BO97DRAFT_478639"/>
<gene>
    <name evidence="1" type="ORF">BO97DRAFT_478639</name>
</gene>
<dbReference type="Proteomes" id="UP000248961">
    <property type="component" value="Unassembled WGS sequence"/>
</dbReference>
<name>A0A395HVC6_ASPHC</name>
<dbReference type="RefSeq" id="XP_025550489.1">
    <property type="nucleotide sequence ID" value="XM_025700637.1"/>
</dbReference>
<reference evidence="1 2" key="1">
    <citation type="submission" date="2018-02" db="EMBL/GenBank/DDBJ databases">
        <title>The genomes of Aspergillus section Nigri reveals drivers in fungal speciation.</title>
        <authorList>
            <consortium name="DOE Joint Genome Institute"/>
            <person name="Vesth T.C."/>
            <person name="Nybo J."/>
            <person name="Theobald S."/>
            <person name="Brandl J."/>
            <person name="Frisvad J.C."/>
            <person name="Nielsen K.F."/>
            <person name="Lyhne E.K."/>
            <person name="Kogle M.E."/>
            <person name="Kuo A."/>
            <person name="Riley R."/>
            <person name="Clum A."/>
            <person name="Nolan M."/>
            <person name="Lipzen A."/>
            <person name="Salamov A."/>
            <person name="Henrissat B."/>
            <person name="Wiebenga A."/>
            <person name="De vries R.P."/>
            <person name="Grigoriev I.V."/>
            <person name="Mortensen U.H."/>
            <person name="Andersen M.R."/>
            <person name="Baker S.E."/>
        </authorList>
    </citation>
    <scope>NUCLEOTIDE SEQUENCE [LARGE SCALE GENOMIC DNA]</scope>
    <source>
        <strain evidence="1 2">CBS 101889</strain>
    </source>
</reference>
<sequence length="154" mass="17285">MLIDLCFVLIDRDQSLYNIALQVSARLSVHPTPCSGSMQQSHPQNCYSPPARNLLGRIMRAHVCRGNHPDSGYWEFLALRTPQLSTSSGRRFFQKGLQYRIGQEKVAFTVKEETEIISGNALNDVMSEVADGLHPDAIQNAIRNMDKDLKIAEL</sequence>
<keyword evidence="2" id="KW-1185">Reference proteome</keyword>
<accession>A0A395HVC6</accession>
<evidence type="ECO:0000313" key="2">
    <source>
        <dbReference type="Proteomes" id="UP000248961"/>
    </source>
</evidence>
<proteinExistence type="predicted"/>
<protein>
    <submittedName>
        <fullName evidence="1">Uncharacterized protein</fullName>
    </submittedName>
</protein>
<dbReference type="EMBL" id="KZ824289">
    <property type="protein sequence ID" value="RAL11335.1"/>
    <property type="molecule type" value="Genomic_DNA"/>
</dbReference>
<evidence type="ECO:0000313" key="1">
    <source>
        <dbReference type="EMBL" id="RAL11335.1"/>
    </source>
</evidence>
<organism evidence="1 2">
    <name type="scientific">Aspergillus homomorphus (strain CBS 101889)</name>
    <dbReference type="NCBI Taxonomy" id="1450537"/>
    <lineage>
        <taxon>Eukaryota</taxon>
        <taxon>Fungi</taxon>
        <taxon>Dikarya</taxon>
        <taxon>Ascomycota</taxon>
        <taxon>Pezizomycotina</taxon>
        <taxon>Eurotiomycetes</taxon>
        <taxon>Eurotiomycetidae</taxon>
        <taxon>Eurotiales</taxon>
        <taxon>Aspergillaceae</taxon>
        <taxon>Aspergillus</taxon>
        <taxon>Aspergillus subgen. Circumdati</taxon>
    </lineage>
</organism>
<dbReference type="AlphaFoldDB" id="A0A395HVC6"/>
<dbReference type="GeneID" id="37204926"/>